<feature type="region of interest" description="Disordered" evidence="2">
    <location>
        <begin position="233"/>
        <end position="272"/>
    </location>
</feature>
<dbReference type="Pfam" id="PF08284">
    <property type="entry name" value="RVP_2"/>
    <property type="match status" value="1"/>
</dbReference>
<dbReference type="Pfam" id="PF00098">
    <property type="entry name" value="zf-CCHC"/>
    <property type="match status" value="1"/>
</dbReference>
<accession>A0ABM3C3V4</accession>
<dbReference type="GeneID" id="121232307"/>
<reference evidence="4" key="1">
    <citation type="journal article" date="2020" name="Nat. Genet.">
        <title>Genomic diversifications of five Gossypium allopolyploid species and their impact on cotton improvement.</title>
        <authorList>
            <person name="Chen Z.J."/>
            <person name="Sreedasyam A."/>
            <person name="Ando A."/>
            <person name="Song Q."/>
            <person name="De Santiago L.M."/>
            <person name="Hulse-Kemp A.M."/>
            <person name="Ding M."/>
            <person name="Ye W."/>
            <person name="Kirkbride R.C."/>
            <person name="Jenkins J."/>
            <person name="Plott C."/>
            <person name="Lovell J."/>
            <person name="Lin Y.M."/>
            <person name="Vaughn R."/>
            <person name="Liu B."/>
            <person name="Simpson S."/>
            <person name="Scheffler B.E."/>
            <person name="Wen L."/>
            <person name="Saski C.A."/>
            <person name="Grover C.E."/>
            <person name="Hu G."/>
            <person name="Conover J.L."/>
            <person name="Carlson J.W."/>
            <person name="Shu S."/>
            <person name="Boston L.B."/>
            <person name="Williams M."/>
            <person name="Peterson D.G."/>
            <person name="McGee K."/>
            <person name="Jones D.C."/>
            <person name="Wendel J.F."/>
            <person name="Stelly D.M."/>
            <person name="Grimwood J."/>
            <person name="Schmutz J."/>
        </authorList>
    </citation>
    <scope>NUCLEOTIDE SEQUENCE [LARGE SCALE GENOMIC DNA]</scope>
    <source>
        <strain evidence="4">cv. TM-1</strain>
    </source>
</reference>
<proteinExistence type="predicted"/>
<reference evidence="5" key="2">
    <citation type="submission" date="2025-08" db="UniProtKB">
        <authorList>
            <consortium name="RefSeq"/>
        </authorList>
    </citation>
    <scope>IDENTIFICATION</scope>
</reference>
<sequence>MPATSSIPITRRAPIKELRKYGAIEFLGAKGIDSTIAENWLKTKKRVLKQLECTPQESLVCVVSLLQDEAFVWWESVIQNVHEEQISWDFFQKEFQKKYFGEIYATEFVPTEADQCKIFLRGLRDEFRLQLMPLRITEFADLMERAKMIEQILRRDKKSEVARSTEKRPGMTTVSTGSIRSPVQNTEIPICEHCGNRHKEECRKLTGGCFRCGATNHFIKDCPKISGTTPTVVQESEFASRSRGSSRSSSFARGGTRRTSESATQQSEARAPARVYVVRTREEKNAHDVVTCIFLLNSAPVYALIDPGSSHSYVNTKVVETKKLESELSIVMIEVSSPLGQTTLVNHICRRCL</sequence>
<evidence type="ECO:0000313" key="4">
    <source>
        <dbReference type="Proteomes" id="UP000818029"/>
    </source>
</evidence>
<keyword evidence="1" id="KW-0479">Metal-binding</keyword>
<feature type="domain" description="CCHC-type" evidence="3">
    <location>
        <begin position="209"/>
        <end position="224"/>
    </location>
</feature>
<name>A0ABM3C3V4_GOSHI</name>
<dbReference type="Proteomes" id="UP000818029">
    <property type="component" value="Chromosome A07"/>
</dbReference>
<keyword evidence="1" id="KW-0863">Zinc-finger</keyword>
<gene>
    <name evidence="5" type="primary">LOC121232307</name>
</gene>
<organism evidence="4 5">
    <name type="scientific">Gossypium hirsutum</name>
    <name type="common">Upland cotton</name>
    <name type="synonym">Gossypium mexicanum</name>
    <dbReference type="NCBI Taxonomy" id="3635"/>
    <lineage>
        <taxon>Eukaryota</taxon>
        <taxon>Viridiplantae</taxon>
        <taxon>Streptophyta</taxon>
        <taxon>Embryophyta</taxon>
        <taxon>Tracheophyta</taxon>
        <taxon>Spermatophyta</taxon>
        <taxon>Magnoliopsida</taxon>
        <taxon>eudicotyledons</taxon>
        <taxon>Gunneridae</taxon>
        <taxon>Pentapetalae</taxon>
        <taxon>rosids</taxon>
        <taxon>malvids</taxon>
        <taxon>Malvales</taxon>
        <taxon>Malvaceae</taxon>
        <taxon>Malvoideae</taxon>
        <taxon>Gossypium</taxon>
    </lineage>
</organism>
<keyword evidence="4" id="KW-1185">Reference proteome</keyword>
<dbReference type="PANTHER" id="PTHR34482">
    <property type="entry name" value="DNA DAMAGE-INDUCIBLE PROTEIN 1-LIKE"/>
    <property type="match status" value="1"/>
</dbReference>
<evidence type="ECO:0000256" key="2">
    <source>
        <dbReference type="SAM" id="MobiDB-lite"/>
    </source>
</evidence>
<dbReference type="InterPro" id="IPR001878">
    <property type="entry name" value="Znf_CCHC"/>
</dbReference>
<evidence type="ECO:0000256" key="1">
    <source>
        <dbReference type="PROSITE-ProRule" id="PRU00047"/>
    </source>
</evidence>
<dbReference type="RefSeq" id="XP_040973980.1">
    <property type="nucleotide sequence ID" value="XM_041118046.1"/>
</dbReference>
<keyword evidence="1" id="KW-0862">Zinc</keyword>
<evidence type="ECO:0000259" key="3">
    <source>
        <dbReference type="PROSITE" id="PS50158"/>
    </source>
</evidence>
<feature type="compositionally biased region" description="Low complexity" evidence="2">
    <location>
        <begin position="235"/>
        <end position="254"/>
    </location>
</feature>
<evidence type="ECO:0000313" key="5">
    <source>
        <dbReference type="RefSeq" id="XP_040973980.1"/>
    </source>
</evidence>
<dbReference type="PROSITE" id="PS50158">
    <property type="entry name" value="ZF_CCHC"/>
    <property type="match status" value="1"/>
</dbReference>
<dbReference type="Gene3D" id="4.10.60.10">
    <property type="entry name" value="Zinc finger, CCHC-type"/>
    <property type="match status" value="1"/>
</dbReference>
<dbReference type="SMART" id="SM00343">
    <property type="entry name" value="ZnF_C2HC"/>
    <property type="match status" value="1"/>
</dbReference>
<protein>
    <recommendedName>
        <fullName evidence="3">CCHC-type domain-containing protein</fullName>
    </recommendedName>
</protein>
<dbReference type="PANTHER" id="PTHR34482:SF36">
    <property type="entry name" value="RETROTRANSPOSON GAG DOMAIN-CONTAINING PROTEIN"/>
    <property type="match status" value="1"/>
</dbReference>
<dbReference type="CDD" id="cd00303">
    <property type="entry name" value="retropepsin_like"/>
    <property type="match status" value="1"/>
</dbReference>